<name>A0A447IT50_9RHOB</name>
<accession>A0A447IT50</accession>
<evidence type="ECO:0000313" key="1">
    <source>
        <dbReference type="EMBL" id="VDS10671.1"/>
    </source>
</evidence>
<dbReference type="EMBL" id="UZWE01000072">
    <property type="protein sequence ID" value="VDS10671.1"/>
    <property type="molecule type" value="Genomic_DNA"/>
</dbReference>
<proteinExistence type="predicted"/>
<protein>
    <submittedName>
        <fullName evidence="1">Uncharacterized protein</fullName>
    </submittedName>
</protein>
<sequence length="225" mass="23714">MIALATLRAVTGRANLLVFGDDADPNAHHVLPLDLTGDGPPSLTIMGRGPRDRAEGILGGFWTLPLRGDAPPSDLTAITAQLARPDAPPPRLLMAEADLDLRAVLVPETTAAARVPAWRGGTIALNGEAPAGDAGKALARAWDRGLPDAVAQVTLTLRGMGEPDAMTRLDETLRLSGGDGHLTLESTSSTTTTRRQGVAVLTIRRDHPLRLPPGRDVIWAGFDRT</sequence>
<dbReference type="Proteomes" id="UP000270743">
    <property type="component" value="Unassembled WGS sequence"/>
</dbReference>
<dbReference type="OrthoDB" id="9935761at2"/>
<organism evidence="1 2">
    <name type="scientific">Paracoccus haematequi</name>
    <dbReference type="NCBI Taxonomy" id="2491866"/>
    <lineage>
        <taxon>Bacteria</taxon>
        <taxon>Pseudomonadati</taxon>
        <taxon>Pseudomonadota</taxon>
        <taxon>Alphaproteobacteria</taxon>
        <taxon>Rhodobacterales</taxon>
        <taxon>Paracoccaceae</taxon>
        <taxon>Paracoccus</taxon>
    </lineage>
</organism>
<dbReference type="AlphaFoldDB" id="A0A447IT50"/>
<gene>
    <name evidence="1" type="ORF">PARHAE_03889</name>
</gene>
<keyword evidence="2" id="KW-1185">Reference proteome</keyword>
<dbReference type="RefSeq" id="WP_126156220.1">
    <property type="nucleotide sequence ID" value="NZ_UZWE01000072.1"/>
</dbReference>
<reference evidence="1 2" key="1">
    <citation type="submission" date="2018-12" db="EMBL/GenBank/DDBJ databases">
        <authorList>
            <person name="Criscuolo A."/>
        </authorList>
    </citation>
    <scope>NUCLEOTIDE SEQUENCE [LARGE SCALE GENOMIC DNA]</scope>
    <source>
        <strain evidence="1">ACIP1116241</strain>
    </source>
</reference>
<evidence type="ECO:0000313" key="2">
    <source>
        <dbReference type="Proteomes" id="UP000270743"/>
    </source>
</evidence>